<sequence>VKARIRSKVFKSKLTGAALQKFHAKHKISSRIYRDNKRKRLINNNNSASFKSRQSFGKALKKVTSSLPKCDKKKKVIVQHLAQTFGLIPKTTHHRTSIQLTNKLKKDIHNFYVRDDVSYQCPGKRDTVVVKEDDGTKTSYQKRILINNLRESYELFKEENKNVDLSRSAFADLRPPFVVPKAALTHRICVCKYHENTNLLLKSLEKCVTGKVCSCLKTFTEALVCNSENQECMFSQCPLCDSFFHERVEQKVIDGSLQIKWFQWVNENGKAEKKEFSGSVDQALQLLQSKVEYFKFHVYVKRAQSKNFEKLKSEVTLKKIVCQVDFSANWEMKEQDETQSGYWNSKSLSVFTAYVWSESGGVAFSLPSQDLTHDKFVVNSALELIINHVKTLFPDLEEVDFFSDGAASQFKQRFHFRNIIQLASNFKIHLRWHFFATSHGKGTVDAIGGSVKRVVSSVVLGGEACRSAADFVKIANKKCVSITSIEIKKTDIDNSKLKLENLFKTTKQVPETLKTHFVKVIDQNSIETRYYLEGSAKHLIKF</sequence>
<dbReference type="Proteomes" id="UP000682733">
    <property type="component" value="Unassembled WGS sequence"/>
</dbReference>
<accession>A0A8S2UBV6</accession>
<dbReference type="PANTHER" id="PTHR46601:SF2">
    <property type="entry name" value="UBIQUITIN-LIKE PROTEASE FAMILY PROFILE DOMAIN-CONTAINING PROTEIN"/>
    <property type="match status" value="1"/>
</dbReference>
<dbReference type="EMBL" id="CAJOBA010062004">
    <property type="protein sequence ID" value="CAF4334897.1"/>
    <property type="molecule type" value="Genomic_DNA"/>
</dbReference>
<evidence type="ECO:0000313" key="1">
    <source>
        <dbReference type="EMBL" id="CAF1545908.1"/>
    </source>
</evidence>
<reference evidence="2" key="1">
    <citation type="submission" date="2021-02" db="EMBL/GenBank/DDBJ databases">
        <authorList>
            <person name="Nowell W R."/>
        </authorList>
    </citation>
    <scope>NUCLEOTIDE SEQUENCE</scope>
</reference>
<comment type="caution">
    <text evidence="2">The sequence shown here is derived from an EMBL/GenBank/DDBJ whole genome shotgun (WGS) entry which is preliminary data.</text>
</comment>
<dbReference type="EMBL" id="CAJNOK010039606">
    <property type="protein sequence ID" value="CAF1545908.1"/>
    <property type="molecule type" value="Genomic_DNA"/>
</dbReference>
<protein>
    <submittedName>
        <fullName evidence="2">Uncharacterized protein</fullName>
    </submittedName>
</protein>
<proteinExistence type="predicted"/>
<organism evidence="2 3">
    <name type="scientific">Didymodactylos carnosus</name>
    <dbReference type="NCBI Taxonomy" id="1234261"/>
    <lineage>
        <taxon>Eukaryota</taxon>
        <taxon>Metazoa</taxon>
        <taxon>Spiralia</taxon>
        <taxon>Gnathifera</taxon>
        <taxon>Rotifera</taxon>
        <taxon>Eurotatoria</taxon>
        <taxon>Bdelloidea</taxon>
        <taxon>Philodinida</taxon>
        <taxon>Philodinidae</taxon>
        <taxon>Didymodactylos</taxon>
    </lineage>
</organism>
<name>A0A8S2UBV6_9BILA</name>
<dbReference type="AlphaFoldDB" id="A0A8S2UBV6"/>
<dbReference type="Proteomes" id="UP000677228">
    <property type="component" value="Unassembled WGS sequence"/>
</dbReference>
<evidence type="ECO:0000313" key="3">
    <source>
        <dbReference type="Proteomes" id="UP000682733"/>
    </source>
</evidence>
<dbReference type="PANTHER" id="PTHR46601">
    <property type="entry name" value="ULP_PROTEASE DOMAIN-CONTAINING PROTEIN"/>
    <property type="match status" value="1"/>
</dbReference>
<evidence type="ECO:0000313" key="2">
    <source>
        <dbReference type="EMBL" id="CAF4334897.1"/>
    </source>
</evidence>
<feature type="non-terminal residue" evidence="2">
    <location>
        <position position="1"/>
    </location>
</feature>
<gene>
    <name evidence="1" type="ORF">OVA965_LOCUS39021</name>
    <name evidence="2" type="ORF">TMI583_LOCUS40269</name>
</gene>